<reference evidence="2" key="1">
    <citation type="journal article" date="2015" name="Nat. Genet.">
        <title>The genome and transcriptome of the zoonotic hookworm Ancylostoma ceylanicum identify infection-specific gene families.</title>
        <authorList>
            <person name="Schwarz E.M."/>
            <person name="Hu Y."/>
            <person name="Antoshechkin I."/>
            <person name="Miller M.M."/>
            <person name="Sternberg P.W."/>
            <person name="Aroian R.V."/>
        </authorList>
    </citation>
    <scope>NUCLEOTIDE SEQUENCE</scope>
    <source>
        <strain evidence="2">HY135</strain>
    </source>
</reference>
<accession>A0A016X141</accession>
<dbReference type="Proteomes" id="UP000024635">
    <property type="component" value="Unassembled WGS sequence"/>
</dbReference>
<dbReference type="AlphaFoldDB" id="A0A016X141"/>
<gene>
    <name evidence="1" type="primary">Acey_s0434.g1390</name>
    <name evidence="1" type="ORF">Y032_0434g1390</name>
</gene>
<dbReference type="EMBL" id="JARK01000034">
    <property type="protein sequence ID" value="EYC45242.1"/>
    <property type="molecule type" value="Genomic_DNA"/>
</dbReference>
<sequence length="111" mass="13096">MSTHQRDGSLLRKKQDQWARERAEESENIWFPFGSPGGGTPNRKFESINYTSPLTKTDMQESFTEVRFFLLHVIWRNLSEHLSFSHLFDCCPYVDLYFFGKKVRTKTVISL</sequence>
<proteinExistence type="predicted"/>
<evidence type="ECO:0000313" key="1">
    <source>
        <dbReference type="EMBL" id="EYC45242.1"/>
    </source>
</evidence>
<name>A0A016X141_9BILA</name>
<dbReference type="OrthoDB" id="5919113at2759"/>
<evidence type="ECO:0000313" key="2">
    <source>
        <dbReference type="Proteomes" id="UP000024635"/>
    </source>
</evidence>
<protein>
    <submittedName>
        <fullName evidence="1">Uncharacterized protein</fullName>
    </submittedName>
</protein>
<comment type="caution">
    <text evidence="1">The sequence shown here is derived from an EMBL/GenBank/DDBJ whole genome shotgun (WGS) entry which is preliminary data.</text>
</comment>
<organism evidence="1 2">
    <name type="scientific">Ancylostoma ceylanicum</name>
    <dbReference type="NCBI Taxonomy" id="53326"/>
    <lineage>
        <taxon>Eukaryota</taxon>
        <taxon>Metazoa</taxon>
        <taxon>Ecdysozoa</taxon>
        <taxon>Nematoda</taxon>
        <taxon>Chromadorea</taxon>
        <taxon>Rhabditida</taxon>
        <taxon>Rhabditina</taxon>
        <taxon>Rhabditomorpha</taxon>
        <taxon>Strongyloidea</taxon>
        <taxon>Ancylostomatidae</taxon>
        <taxon>Ancylostomatinae</taxon>
        <taxon>Ancylostoma</taxon>
    </lineage>
</organism>
<keyword evidence="2" id="KW-1185">Reference proteome</keyword>